<organism evidence="2 3">
    <name type="scientific">Fusarium duplospermum</name>
    <dbReference type="NCBI Taxonomy" id="1325734"/>
    <lineage>
        <taxon>Eukaryota</taxon>
        <taxon>Fungi</taxon>
        <taxon>Dikarya</taxon>
        <taxon>Ascomycota</taxon>
        <taxon>Pezizomycotina</taxon>
        <taxon>Sordariomycetes</taxon>
        <taxon>Hypocreomycetidae</taxon>
        <taxon>Hypocreales</taxon>
        <taxon>Nectriaceae</taxon>
        <taxon>Fusarium</taxon>
        <taxon>Fusarium solani species complex</taxon>
    </lineage>
</organism>
<dbReference type="EMBL" id="NKCI01000253">
    <property type="protein sequence ID" value="RSL45837.1"/>
    <property type="molecule type" value="Genomic_DNA"/>
</dbReference>
<proteinExistence type="predicted"/>
<reference evidence="2 3" key="1">
    <citation type="submission" date="2017-06" db="EMBL/GenBank/DDBJ databases">
        <title>Comparative genomic analysis of Ambrosia Fusariam Clade fungi.</title>
        <authorList>
            <person name="Stajich J.E."/>
            <person name="Carrillo J."/>
            <person name="Kijimoto T."/>
            <person name="Eskalen A."/>
            <person name="O'Donnell K."/>
            <person name="Kasson M."/>
        </authorList>
    </citation>
    <scope>NUCLEOTIDE SEQUENCE [LARGE SCALE GENOMIC DNA]</scope>
    <source>
        <strain evidence="2 3">NRRL62584</strain>
    </source>
</reference>
<name>A0A428NYP1_9HYPO</name>
<dbReference type="OrthoDB" id="5235533at2759"/>
<dbReference type="Proteomes" id="UP000288168">
    <property type="component" value="Unassembled WGS sequence"/>
</dbReference>
<dbReference type="InterPro" id="IPR016197">
    <property type="entry name" value="Chromo-like_dom_sf"/>
</dbReference>
<accession>A0A428NYP1</accession>
<dbReference type="AlphaFoldDB" id="A0A428NYP1"/>
<evidence type="ECO:0008006" key="4">
    <source>
        <dbReference type="Google" id="ProtNLM"/>
    </source>
</evidence>
<dbReference type="SUPFAM" id="SSF54160">
    <property type="entry name" value="Chromo domain-like"/>
    <property type="match status" value="1"/>
</dbReference>
<evidence type="ECO:0000256" key="1">
    <source>
        <dbReference type="ARBA" id="ARBA00011353"/>
    </source>
</evidence>
<gene>
    <name evidence="2" type="ORF">CEP54_014120</name>
</gene>
<evidence type="ECO:0000313" key="2">
    <source>
        <dbReference type="EMBL" id="RSL45837.1"/>
    </source>
</evidence>
<sequence>MFLCHCRGTDGIKILYIARPDSPLTLFNLRLRITILLARHLHHVFSHSQVVHVQLRTMIVPVHPRSLGKGVSIETPWSAHVILMEVLVTTEVDGWIFYGVRAETRDGESWDWPSTECLLWVFDDGAGFRMWQDWIQPSRLSSPEPEYKLQTIVGHCELSNGQCYLAVKWKDRVSPTWELEQDMTYFADVVTDYFTQEDFEWPEGAL</sequence>
<keyword evidence="3" id="KW-1185">Reference proteome</keyword>
<comment type="caution">
    <text evidence="2">The sequence shown here is derived from an EMBL/GenBank/DDBJ whole genome shotgun (WGS) entry which is preliminary data.</text>
</comment>
<evidence type="ECO:0000313" key="3">
    <source>
        <dbReference type="Proteomes" id="UP000288168"/>
    </source>
</evidence>
<comment type="subunit">
    <text evidence="1">Component of the NuA4 histone acetyltransferase complex.</text>
</comment>
<protein>
    <recommendedName>
        <fullName evidence="4">Chromo domain-containing protein</fullName>
    </recommendedName>
</protein>